<dbReference type="AlphaFoldDB" id="A0ABD0WYG3"/>
<evidence type="ECO:0000256" key="2">
    <source>
        <dbReference type="ARBA" id="ARBA00006469"/>
    </source>
</evidence>
<keyword evidence="11" id="KW-1185">Reference proteome</keyword>
<feature type="region of interest" description="Disordered" evidence="8">
    <location>
        <begin position="648"/>
        <end position="756"/>
    </location>
</feature>
<feature type="region of interest" description="Disordered" evidence="8">
    <location>
        <begin position="901"/>
        <end position="1038"/>
    </location>
</feature>
<reference evidence="10 11" key="1">
    <citation type="submission" date="2024-06" db="EMBL/GenBank/DDBJ databases">
        <authorList>
            <person name="Pan Q."/>
            <person name="Wen M."/>
            <person name="Jouanno E."/>
            <person name="Zahm M."/>
            <person name="Klopp C."/>
            <person name="Cabau C."/>
            <person name="Louis A."/>
            <person name="Berthelot C."/>
            <person name="Parey E."/>
            <person name="Roest Crollius H."/>
            <person name="Montfort J."/>
            <person name="Robinson-Rechavi M."/>
            <person name="Bouchez O."/>
            <person name="Lampietro C."/>
            <person name="Lopez Roques C."/>
            <person name="Donnadieu C."/>
            <person name="Postlethwait J."/>
            <person name="Bobe J."/>
            <person name="Verreycken H."/>
            <person name="Guiguen Y."/>
        </authorList>
    </citation>
    <scope>NUCLEOTIDE SEQUENCE [LARGE SCALE GENOMIC DNA]</scope>
    <source>
        <strain evidence="10">Up_M1</strain>
        <tissue evidence="10">Testis</tissue>
    </source>
</reference>
<dbReference type="PANTHER" id="PTHR15012:SF35">
    <property type="entry name" value="PROTEIN SHROOM4"/>
    <property type="match status" value="1"/>
</dbReference>
<feature type="region of interest" description="Disordered" evidence="8">
    <location>
        <begin position="105"/>
        <end position="204"/>
    </location>
</feature>
<feature type="compositionally biased region" description="Polar residues" evidence="8">
    <location>
        <begin position="947"/>
        <end position="968"/>
    </location>
</feature>
<feature type="compositionally biased region" description="Polar residues" evidence="8">
    <location>
        <begin position="786"/>
        <end position="796"/>
    </location>
</feature>
<dbReference type="InterPro" id="IPR036034">
    <property type="entry name" value="PDZ_sf"/>
</dbReference>
<feature type="compositionally biased region" description="Acidic residues" evidence="8">
    <location>
        <begin position="707"/>
        <end position="725"/>
    </location>
</feature>
<dbReference type="GO" id="GO:0005856">
    <property type="term" value="C:cytoskeleton"/>
    <property type="evidence" value="ECO:0007669"/>
    <property type="project" value="UniProtKB-SubCell"/>
</dbReference>
<keyword evidence="6" id="KW-0009">Actin-binding</keyword>
<dbReference type="InterPro" id="IPR027685">
    <property type="entry name" value="Shroom_fam"/>
</dbReference>
<feature type="region of interest" description="Disordered" evidence="8">
    <location>
        <begin position="261"/>
        <end position="340"/>
    </location>
</feature>
<feature type="compositionally biased region" description="Basic and acidic residues" evidence="8">
    <location>
        <begin position="969"/>
        <end position="982"/>
    </location>
</feature>
<keyword evidence="7" id="KW-0206">Cytoskeleton</keyword>
<accession>A0ABD0WYG3</accession>
<gene>
    <name evidence="10" type="ORF">UPYG_G00235360</name>
</gene>
<feature type="compositionally biased region" description="Basic residues" evidence="8">
    <location>
        <begin position="661"/>
        <end position="675"/>
    </location>
</feature>
<evidence type="ECO:0000256" key="5">
    <source>
        <dbReference type="ARBA" id="ARBA00022553"/>
    </source>
</evidence>
<organism evidence="10 11">
    <name type="scientific">Umbra pygmaea</name>
    <name type="common">Eastern mudminnow</name>
    <dbReference type="NCBI Taxonomy" id="75934"/>
    <lineage>
        <taxon>Eukaryota</taxon>
        <taxon>Metazoa</taxon>
        <taxon>Chordata</taxon>
        <taxon>Craniata</taxon>
        <taxon>Vertebrata</taxon>
        <taxon>Euteleostomi</taxon>
        <taxon>Actinopterygii</taxon>
        <taxon>Neopterygii</taxon>
        <taxon>Teleostei</taxon>
        <taxon>Protacanthopterygii</taxon>
        <taxon>Esociformes</taxon>
        <taxon>Umbridae</taxon>
        <taxon>Umbra</taxon>
    </lineage>
</organism>
<protein>
    <recommendedName>
        <fullName evidence="9">PDZ domain-containing protein</fullName>
    </recommendedName>
</protein>
<evidence type="ECO:0000256" key="4">
    <source>
        <dbReference type="ARBA" id="ARBA00022490"/>
    </source>
</evidence>
<feature type="compositionally biased region" description="Low complexity" evidence="8">
    <location>
        <begin position="931"/>
        <end position="943"/>
    </location>
</feature>
<dbReference type="Pfam" id="PF00595">
    <property type="entry name" value="PDZ"/>
    <property type="match status" value="1"/>
</dbReference>
<keyword evidence="3" id="KW-0217">Developmental protein</keyword>
<feature type="compositionally biased region" description="Low complexity" evidence="8">
    <location>
        <begin position="858"/>
        <end position="875"/>
    </location>
</feature>
<evidence type="ECO:0000313" key="11">
    <source>
        <dbReference type="Proteomes" id="UP001557470"/>
    </source>
</evidence>
<dbReference type="PANTHER" id="PTHR15012">
    <property type="entry name" value="APICAL PROTEIN/SHROOM-RELATED"/>
    <property type="match status" value="1"/>
</dbReference>
<feature type="region of interest" description="Disordered" evidence="8">
    <location>
        <begin position="442"/>
        <end position="493"/>
    </location>
</feature>
<comment type="similarity">
    <text evidence="2">Belongs to the shroom family.</text>
</comment>
<feature type="compositionally biased region" description="Basic residues" evidence="8">
    <location>
        <begin position="983"/>
        <end position="1008"/>
    </location>
</feature>
<sequence>METVEQLISFNHIQVQLSGGSPWGFTLKGGLEHGEPLIITKIEEGGKAEQCKKLRVGDELVNINGSALFGSRQEALILIKGSFRKLKIIVRRRSVPVIRPHSWHLAKPSTSESPPSLTPLHPGPHTLPWHSTADSSDLSIQWTQLSRHDSTDPSSSLGSMESLDPPNSQVYYDAQNSPVDPAIFNNKRDYDSQNSPVDPAIFNNKRDSAYSSFSASSNTSDYTVSLRPGEACSMENILQSLGPGGPVCRAYPCGDTSSIGRESGEVQAETGTSGLPLISKSLTRPRVRQPEANERPSSCCYEEERKEGRGDNGGEEEARRVSSPPQPPTRKDSFRATRGRSVITDVKDQRCISAPVGIPCLSGRQVKDERHKDDGNLQNTYGVPGVDCQNGYPTPCENTKTEGDLGNGKRVDNFKGDSLEQYYSLISRKKGSRMYRNIDVQESLPNPLHPPAPEKSCPSPSSLPPDTSIDLDPSGEPNHILPQNKHSSGLHRHSAPEQLLSQLHLLQFSNDLSENADPSSVLPSTSQWFHSPFHPTKENIERDLVNQDALLLQQNQGMWAGSRCSTPGSVDIARVGEVDEELVATAGTLLSPIQVQHPWGRSVSVPGSVEPSGGSELQEVNSNRGCEQDFAPLSAATSVDSLLVEIQRGGGDENEGEVLIKKPRGHRSSRSRRRSERFATNLRNEIQRKKAQLSKSKGPGCLLYDGETVEEEGPEPQDVQEEEVDKLDPPALEIRSQSGYASNDISLSVPTPGIQNRSLSDATIQIHQQAPLSPLPPTRDKDLEPSENQHQATDPSRTTERSDITMPSCRLGIQVIEEPAPAGKARRWRWTPEHKLQVEMESEHRGERVAGALGVPGRGRAASTSSSCSSSTTRFSRTDDCDILPFADRCKFFEETSRSMSVSNLPGLSSRRQRPDRHGRQPYPSTLENHGQAYGQGQAQRRYSYQGGIQQETHLSMNTTEAQRQSVRFNKESENVRREIKNRNKRRVRERDKRGKRQQRRGRVRGSGHFRWSSWLEPGNGKGWRRRGRRENKRRGLG</sequence>
<dbReference type="PROSITE" id="PS50106">
    <property type="entry name" value="PDZ"/>
    <property type="match status" value="1"/>
</dbReference>
<dbReference type="FunFam" id="2.30.42.10:FF:000100">
    <property type="entry name" value="Shroom family member 2"/>
    <property type="match status" value="1"/>
</dbReference>
<feature type="domain" description="PDZ" evidence="9">
    <location>
        <begin position="12"/>
        <end position="94"/>
    </location>
</feature>
<comment type="subcellular location">
    <subcellularLocation>
        <location evidence="1">Cytoplasm</location>
        <location evidence="1">Cytoskeleton</location>
    </subcellularLocation>
</comment>
<dbReference type="CDD" id="cd06750">
    <property type="entry name" value="PDZ_shroom2_3_4-like"/>
    <property type="match status" value="1"/>
</dbReference>
<proteinExistence type="inferred from homology"/>
<dbReference type="GO" id="GO:0003779">
    <property type="term" value="F:actin binding"/>
    <property type="evidence" value="ECO:0007669"/>
    <property type="project" value="UniProtKB-KW"/>
</dbReference>
<feature type="region of interest" description="Disordered" evidence="8">
    <location>
        <begin position="854"/>
        <end position="876"/>
    </location>
</feature>
<dbReference type="SUPFAM" id="SSF50156">
    <property type="entry name" value="PDZ domain-like"/>
    <property type="match status" value="1"/>
</dbReference>
<dbReference type="Proteomes" id="UP001557470">
    <property type="component" value="Unassembled WGS sequence"/>
</dbReference>
<feature type="compositionally biased region" description="Polar residues" evidence="8">
    <location>
        <begin position="735"/>
        <end position="756"/>
    </location>
</feature>
<evidence type="ECO:0000256" key="3">
    <source>
        <dbReference type="ARBA" id="ARBA00022473"/>
    </source>
</evidence>
<feature type="region of interest" description="Disordered" evidence="8">
    <location>
        <begin position="770"/>
        <end position="807"/>
    </location>
</feature>
<feature type="compositionally biased region" description="Basic and acidic residues" evidence="8">
    <location>
        <begin position="302"/>
        <end position="320"/>
    </location>
</feature>
<keyword evidence="5" id="KW-0597">Phosphoprotein</keyword>
<evidence type="ECO:0000256" key="7">
    <source>
        <dbReference type="ARBA" id="ARBA00023212"/>
    </source>
</evidence>
<evidence type="ECO:0000256" key="1">
    <source>
        <dbReference type="ARBA" id="ARBA00004245"/>
    </source>
</evidence>
<name>A0ABD0WYG3_UMBPY</name>
<dbReference type="EMBL" id="JAGEUA010000007">
    <property type="protein sequence ID" value="KAL0969966.1"/>
    <property type="molecule type" value="Genomic_DNA"/>
</dbReference>
<feature type="compositionally biased region" description="Low complexity" evidence="8">
    <location>
        <begin position="108"/>
        <end position="128"/>
    </location>
</feature>
<dbReference type="Gene3D" id="2.30.42.10">
    <property type="match status" value="1"/>
</dbReference>
<feature type="compositionally biased region" description="Polar residues" evidence="8">
    <location>
        <begin position="132"/>
        <end position="145"/>
    </location>
</feature>
<evidence type="ECO:0000256" key="8">
    <source>
        <dbReference type="SAM" id="MobiDB-lite"/>
    </source>
</evidence>
<evidence type="ECO:0000259" key="9">
    <source>
        <dbReference type="PROSITE" id="PS50106"/>
    </source>
</evidence>
<dbReference type="SMART" id="SM00228">
    <property type="entry name" value="PDZ"/>
    <property type="match status" value="1"/>
</dbReference>
<evidence type="ECO:0000313" key="10">
    <source>
        <dbReference type="EMBL" id="KAL0969966.1"/>
    </source>
</evidence>
<feature type="compositionally biased region" description="Basic residues" evidence="8">
    <location>
        <begin position="1023"/>
        <end position="1038"/>
    </location>
</feature>
<feature type="compositionally biased region" description="Polar residues" evidence="8">
    <location>
        <begin position="152"/>
        <end position="178"/>
    </location>
</feature>
<evidence type="ECO:0000256" key="6">
    <source>
        <dbReference type="ARBA" id="ARBA00023203"/>
    </source>
</evidence>
<dbReference type="InterPro" id="IPR001478">
    <property type="entry name" value="PDZ"/>
</dbReference>
<comment type="caution">
    <text evidence="10">The sequence shown here is derived from an EMBL/GenBank/DDBJ whole genome shotgun (WGS) entry which is preliminary data.</text>
</comment>
<keyword evidence="4" id="KW-0963">Cytoplasm</keyword>